<evidence type="ECO:0000256" key="1">
    <source>
        <dbReference type="SAM" id="MobiDB-lite"/>
    </source>
</evidence>
<dbReference type="EMBL" id="BK015491">
    <property type="protein sequence ID" value="DAE09656.1"/>
    <property type="molecule type" value="Genomic_DNA"/>
</dbReference>
<sequence>MAADKANELSGNVLGTEDKGEEDYAREALAAARQGDATLAFKQLANRESKTGEKNSDSLVNLIKAVLSGDVTAEVIADSVVREKRKIRDSELSMFDTGGYTGDFQSAEGRLAVLHSKELVLNADDTKNILTAVEGIRTLSPTLLSTIEKAIDNNSLIRTDLINGISGKGTSGGEKVVQ</sequence>
<feature type="region of interest" description="Disordered" evidence="1">
    <location>
        <begin position="1"/>
        <end position="21"/>
    </location>
</feature>
<organism evidence="2">
    <name type="scientific">Myoviridae sp. ctjhW4</name>
    <dbReference type="NCBI Taxonomy" id="2825162"/>
    <lineage>
        <taxon>Viruses</taxon>
        <taxon>Duplodnaviria</taxon>
        <taxon>Heunggongvirae</taxon>
        <taxon>Uroviricota</taxon>
        <taxon>Caudoviricetes</taxon>
    </lineage>
</organism>
<evidence type="ECO:0000313" key="2">
    <source>
        <dbReference type="EMBL" id="DAE09656.1"/>
    </source>
</evidence>
<reference evidence="2" key="1">
    <citation type="journal article" date="2021" name="Proc. Natl. Acad. Sci. U.S.A.">
        <title>A Catalog of Tens of Thousands of Viruses from Human Metagenomes Reveals Hidden Associations with Chronic Diseases.</title>
        <authorList>
            <person name="Tisza M.J."/>
            <person name="Buck C.B."/>
        </authorList>
    </citation>
    <scope>NUCLEOTIDE SEQUENCE</scope>
    <source>
        <strain evidence="2">CtjhW4</strain>
    </source>
</reference>
<accession>A0A8S5PS82</accession>
<name>A0A8S5PS82_9CAUD</name>
<protein>
    <submittedName>
        <fullName evidence="2">Minor tail protein</fullName>
    </submittedName>
</protein>
<proteinExistence type="predicted"/>